<evidence type="ECO:0000313" key="3">
    <source>
        <dbReference type="Proteomes" id="UP000176037"/>
    </source>
</evidence>
<keyword evidence="1" id="KW-0812">Transmembrane</keyword>
<keyword evidence="1" id="KW-1133">Transmembrane helix</keyword>
<keyword evidence="1" id="KW-0472">Membrane</keyword>
<feature type="transmembrane region" description="Helical" evidence="1">
    <location>
        <begin position="16"/>
        <end position="36"/>
    </location>
</feature>
<dbReference type="AlphaFoldDB" id="A0A1E8FGY6"/>
<keyword evidence="3" id="KW-1185">Reference proteome</keyword>
<dbReference type="EMBL" id="MJIC01000010">
    <property type="protein sequence ID" value="OFI35217.1"/>
    <property type="molecule type" value="Genomic_DNA"/>
</dbReference>
<reference evidence="2 3" key="1">
    <citation type="submission" date="2016-09" db="EMBL/GenBank/DDBJ databases">
        <title>Alteromonas lipolytica, a new species isolated from sea water.</title>
        <authorList>
            <person name="Wu Y.-H."/>
            <person name="Cheng H."/>
            <person name="Xu X.-W."/>
        </authorList>
    </citation>
    <scope>NUCLEOTIDE SEQUENCE [LARGE SCALE GENOMIC DNA]</scope>
    <source>
        <strain evidence="2 3">JW12</strain>
    </source>
</reference>
<protein>
    <recommendedName>
        <fullName evidence="4">YtkA-like domain-containing protein</fullName>
    </recommendedName>
</protein>
<comment type="caution">
    <text evidence="2">The sequence shown here is derived from an EMBL/GenBank/DDBJ whole genome shotgun (WGS) entry which is preliminary data.</text>
</comment>
<proteinExistence type="predicted"/>
<evidence type="ECO:0008006" key="4">
    <source>
        <dbReference type="Google" id="ProtNLM"/>
    </source>
</evidence>
<dbReference type="STRING" id="1856405.BFC17_16890"/>
<gene>
    <name evidence="2" type="ORF">BFC17_16890</name>
</gene>
<name>A0A1E8FGY6_9ALTE</name>
<evidence type="ECO:0000313" key="2">
    <source>
        <dbReference type="EMBL" id="OFI35217.1"/>
    </source>
</evidence>
<dbReference type="OrthoDB" id="6238758at2"/>
<accession>A0A1E8FGY6</accession>
<dbReference type="RefSeq" id="WP_070176135.1">
    <property type="nucleotide sequence ID" value="NZ_BMJR01000001.1"/>
</dbReference>
<dbReference type="Proteomes" id="UP000176037">
    <property type="component" value="Unassembled WGS sequence"/>
</dbReference>
<evidence type="ECO:0000256" key="1">
    <source>
        <dbReference type="SAM" id="Phobius"/>
    </source>
</evidence>
<organism evidence="2 3">
    <name type="scientific">Alteromonas lipolytica</name>
    <dbReference type="NCBI Taxonomy" id="1856405"/>
    <lineage>
        <taxon>Bacteria</taxon>
        <taxon>Pseudomonadati</taxon>
        <taxon>Pseudomonadota</taxon>
        <taxon>Gammaproteobacteria</taxon>
        <taxon>Alteromonadales</taxon>
        <taxon>Alteromonadaceae</taxon>
        <taxon>Alteromonas/Salinimonas group</taxon>
        <taxon>Alteromonas</taxon>
    </lineage>
</organism>
<sequence length="155" mass="17452">MIKKLTNAVSWQKPQVVVLAVILLVAVVLLNLNILTKNNNYNYDNKSSCLLTGNSCEVNLPAGILTVVMARLPTIEEQIPLTFRLPQGEMIDAAYIEGVNMFMGKIPVPLKHNENGEWTGWFMLGACSEPTMQWRMVITLKNRPEPVLVYFTTQM</sequence>